<dbReference type="Proteomes" id="UP000011081">
    <property type="component" value="Unassembled WGS sequence"/>
</dbReference>
<proteinExistence type="predicted"/>
<dbReference type="HOGENOM" id="CLU_1751082_0_0_1"/>
<reference evidence="3" key="1">
    <citation type="submission" date="2011-03" db="EMBL/GenBank/DDBJ databases">
        <title>The genome sequence of Vavraia culicis strain floridensis.</title>
        <authorList>
            <consortium name="The Broad Institute Genome Sequencing Platform"/>
            <person name="Cuomo C."/>
            <person name="Becnel J."/>
            <person name="Sanscrainte N."/>
            <person name="Young S.K."/>
            <person name="Zeng Q."/>
            <person name="Gargeya S."/>
            <person name="Fitzgerald M."/>
            <person name="Haas B."/>
            <person name="Abouelleil A."/>
            <person name="Alvarado L."/>
            <person name="Arachchi H.M."/>
            <person name="Berlin A."/>
            <person name="Chapman S.B."/>
            <person name="Gearin G."/>
            <person name="Goldberg J."/>
            <person name="Griggs A."/>
            <person name="Gujja S."/>
            <person name="Hansen M."/>
            <person name="Heiman D."/>
            <person name="Howarth C."/>
            <person name="Larimer J."/>
            <person name="Lui A."/>
            <person name="MacDonald P.J.P."/>
            <person name="McCowen C."/>
            <person name="Montmayeur A."/>
            <person name="Murphy C."/>
            <person name="Neiman D."/>
            <person name="Pearson M."/>
            <person name="Priest M."/>
            <person name="Roberts A."/>
            <person name="Saif S."/>
            <person name="Shea T."/>
            <person name="Sisk P."/>
            <person name="Stolte C."/>
            <person name="Sykes S."/>
            <person name="Wortman J."/>
            <person name="Nusbaum C."/>
            <person name="Birren B."/>
        </authorList>
    </citation>
    <scope>NUCLEOTIDE SEQUENCE [LARGE SCALE GENOMIC DNA]</scope>
    <source>
        <strain evidence="3">floridensis</strain>
    </source>
</reference>
<organism evidence="2 3">
    <name type="scientific">Vavraia culicis (isolate floridensis)</name>
    <name type="common">Microsporidian parasite</name>
    <dbReference type="NCBI Taxonomy" id="948595"/>
    <lineage>
        <taxon>Eukaryota</taxon>
        <taxon>Fungi</taxon>
        <taxon>Fungi incertae sedis</taxon>
        <taxon>Microsporidia</taxon>
        <taxon>Pleistophoridae</taxon>
        <taxon>Vavraia</taxon>
    </lineage>
</organism>
<dbReference type="InParanoid" id="L2GVX1"/>
<keyword evidence="1" id="KW-1133">Transmembrane helix</keyword>
<dbReference type="RefSeq" id="XP_008074049.1">
    <property type="nucleotide sequence ID" value="XM_008075858.1"/>
</dbReference>
<dbReference type="VEuPathDB" id="MicrosporidiaDB:VCUG_01029"/>
<dbReference type="AlphaFoldDB" id="L2GVX1"/>
<keyword evidence="3" id="KW-1185">Reference proteome</keyword>
<sequence>MRVSTRILLNFLGQSVFNGINSSSDITRTRADGDRLLLFPTSPSNRQSSLYLEKRRHGTLMSTSLSAYFQEAKNEIYSANRIRKALTHTYEWINGHVFRNFESKFFRFVGTGCFYIYNTFIYLVVPVYYIYRTECSDKEPSLLSARQVN</sequence>
<gene>
    <name evidence="2" type="ORF">VCUG_01029</name>
</gene>
<keyword evidence="1" id="KW-0812">Transmembrane</keyword>
<evidence type="ECO:0000313" key="2">
    <source>
        <dbReference type="EMBL" id="ELA47497.1"/>
    </source>
</evidence>
<dbReference type="GeneID" id="19878911"/>
<evidence type="ECO:0000313" key="3">
    <source>
        <dbReference type="Proteomes" id="UP000011081"/>
    </source>
</evidence>
<keyword evidence="1" id="KW-0472">Membrane</keyword>
<dbReference type="OrthoDB" id="10414108at2759"/>
<evidence type="ECO:0000256" key="1">
    <source>
        <dbReference type="SAM" id="Phobius"/>
    </source>
</evidence>
<protein>
    <submittedName>
        <fullName evidence="2">Uncharacterized protein</fullName>
    </submittedName>
</protein>
<name>L2GVX1_VAVCU</name>
<accession>L2GVX1</accession>
<feature type="transmembrane region" description="Helical" evidence="1">
    <location>
        <begin position="108"/>
        <end position="131"/>
    </location>
</feature>
<dbReference type="EMBL" id="GL877417">
    <property type="protein sequence ID" value="ELA47497.1"/>
    <property type="molecule type" value="Genomic_DNA"/>
</dbReference>